<evidence type="ECO:0000256" key="1">
    <source>
        <dbReference type="SAM" id="Phobius"/>
    </source>
</evidence>
<keyword evidence="1" id="KW-1133">Transmembrane helix</keyword>
<name>A0A0R3WRG4_HYDTA</name>
<dbReference type="AlphaFoldDB" id="A0A0R3WRG4"/>
<dbReference type="STRING" id="6205.A0A0R3WRG4"/>
<dbReference type="WBParaSite" id="TTAC_0000335401-mRNA-1">
    <property type="protein sequence ID" value="TTAC_0000335401-mRNA-1"/>
    <property type="gene ID" value="TTAC_0000335401"/>
</dbReference>
<sequence>LRLAVPPLFLAGSMVFLYYLIDQLNPTSKEKKAARKKVGRRFSFSLLDSLLHLFVRLKLAGFRAFSALLVVRY</sequence>
<feature type="transmembrane region" description="Helical" evidence="1">
    <location>
        <begin position="6"/>
        <end position="21"/>
    </location>
</feature>
<reference evidence="2" key="1">
    <citation type="submission" date="2017-02" db="UniProtKB">
        <authorList>
            <consortium name="WormBaseParasite"/>
        </authorList>
    </citation>
    <scope>IDENTIFICATION</scope>
</reference>
<keyword evidence="1" id="KW-0812">Transmembrane</keyword>
<keyword evidence="1" id="KW-0472">Membrane</keyword>
<organism evidence="2">
    <name type="scientific">Hydatigena taeniaeformis</name>
    <name type="common">Feline tapeworm</name>
    <name type="synonym">Taenia taeniaeformis</name>
    <dbReference type="NCBI Taxonomy" id="6205"/>
    <lineage>
        <taxon>Eukaryota</taxon>
        <taxon>Metazoa</taxon>
        <taxon>Spiralia</taxon>
        <taxon>Lophotrochozoa</taxon>
        <taxon>Platyhelminthes</taxon>
        <taxon>Cestoda</taxon>
        <taxon>Eucestoda</taxon>
        <taxon>Cyclophyllidea</taxon>
        <taxon>Taeniidae</taxon>
        <taxon>Hydatigera</taxon>
    </lineage>
</organism>
<proteinExistence type="predicted"/>
<accession>A0A0R3WRG4</accession>
<evidence type="ECO:0000313" key="2">
    <source>
        <dbReference type="WBParaSite" id="TTAC_0000335401-mRNA-1"/>
    </source>
</evidence>
<protein>
    <submittedName>
        <fullName evidence="2">BatA domain-containing protein</fullName>
    </submittedName>
</protein>
<feature type="transmembrane region" description="Helical" evidence="1">
    <location>
        <begin position="42"/>
        <end position="65"/>
    </location>
</feature>